<dbReference type="Proteomes" id="UP000050535">
    <property type="component" value="Unassembled WGS sequence"/>
</dbReference>
<evidence type="ECO:0000313" key="1">
    <source>
        <dbReference type="EMBL" id="KPN30867.1"/>
    </source>
</evidence>
<dbReference type="PATRIC" id="fig|699431.3.peg.1646"/>
<proteinExistence type="predicted"/>
<keyword evidence="2" id="KW-1185">Reference proteome</keyword>
<protein>
    <submittedName>
        <fullName evidence="1">2-oxoacid:acceptor oxidoreductase, alpha subunit</fullName>
    </submittedName>
</protein>
<dbReference type="InterPro" id="IPR009014">
    <property type="entry name" value="Transketo_C/PFOR_II"/>
</dbReference>
<sequence>MPYLFPRPDLTDAVEEAEQVVVVECNATGQFADVLEHDTLERVDRVNKYNGVGFKADELAEEITEVLQ</sequence>
<evidence type="ECO:0000313" key="2">
    <source>
        <dbReference type="Proteomes" id="UP000050535"/>
    </source>
</evidence>
<gene>
    <name evidence="1" type="ORF">SY89_01607</name>
</gene>
<dbReference type="AlphaFoldDB" id="A0A0N8HZZ3"/>
<dbReference type="STRING" id="699431.SY89_01607"/>
<comment type="caution">
    <text evidence="1">The sequence shown here is derived from an EMBL/GenBank/DDBJ whole genome shotgun (WGS) entry which is preliminary data.</text>
</comment>
<accession>A0A0N8HZZ3</accession>
<dbReference type="Gene3D" id="3.40.50.920">
    <property type="match status" value="1"/>
</dbReference>
<organism evidence="1 2">
    <name type="scientific">Halolamina pelagica</name>
    <dbReference type="NCBI Taxonomy" id="699431"/>
    <lineage>
        <taxon>Archaea</taxon>
        <taxon>Methanobacteriati</taxon>
        <taxon>Methanobacteriota</taxon>
        <taxon>Stenosarchaea group</taxon>
        <taxon>Halobacteria</taxon>
        <taxon>Halobacteriales</taxon>
        <taxon>Haloferacaceae</taxon>
    </lineage>
</organism>
<reference evidence="2" key="1">
    <citation type="submission" date="2013-11" db="EMBL/GenBank/DDBJ databases">
        <authorList>
            <person name="Hoang H.T."/>
            <person name="Killian M.L."/>
            <person name="Madson D.M."/>
            <person name="Arruda P.H.E."/>
            <person name="Sun D."/>
            <person name="Schwartz K.J."/>
            <person name="Yoon K."/>
        </authorList>
    </citation>
    <scope>NUCLEOTIDE SEQUENCE [LARGE SCALE GENOMIC DNA]</scope>
    <source>
        <strain evidence="2">CDK2</strain>
    </source>
</reference>
<name>A0A0N8HZZ3_9EURY</name>
<dbReference type="EMBL" id="LGUC01000001">
    <property type="protein sequence ID" value="KPN30867.1"/>
    <property type="molecule type" value="Genomic_DNA"/>
</dbReference>